<name>A0A5C7J2M2_9BACT</name>
<accession>A0A5C7J2M2</accession>
<dbReference type="Proteomes" id="UP000321026">
    <property type="component" value="Unassembled WGS sequence"/>
</dbReference>
<protein>
    <submittedName>
        <fullName evidence="1">Uncharacterized protein</fullName>
    </submittedName>
</protein>
<sequence>MKVTNSLQGWFTLKVHKGDAEQPSQVASFENLITDGGLNRIGQGSFLTRCLVGTGNTPPDVLQTTLASLVASVGGMTTNYTATTLPPYYGTFTRKYRFNPGVATGNLTEVGVGWVTAGSTAVFSRALIK</sequence>
<dbReference type="AlphaFoldDB" id="A0A5C7J2M2"/>
<proteinExistence type="predicted"/>
<gene>
    <name evidence="1" type="ORF">E6Q11_06925</name>
</gene>
<organism evidence="1 2">
    <name type="scientific">Candidatus Dojkabacteria bacterium</name>
    <dbReference type="NCBI Taxonomy" id="2099670"/>
    <lineage>
        <taxon>Bacteria</taxon>
        <taxon>Candidatus Dojkabacteria</taxon>
    </lineage>
</organism>
<evidence type="ECO:0000313" key="1">
    <source>
        <dbReference type="EMBL" id="TXG75733.1"/>
    </source>
</evidence>
<feature type="non-terminal residue" evidence="1">
    <location>
        <position position="129"/>
    </location>
</feature>
<comment type="caution">
    <text evidence="1">The sequence shown here is derived from an EMBL/GenBank/DDBJ whole genome shotgun (WGS) entry which is preliminary data.</text>
</comment>
<reference evidence="1 2" key="1">
    <citation type="submission" date="2018-09" db="EMBL/GenBank/DDBJ databases">
        <title>Metagenome Assembled Genomes from an Advanced Water Purification Facility.</title>
        <authorList>
            <person name="Stamps B.W."/>
            <person name="Spear J.R."/>
        </authorList>
    </citation>
    <scope>NUCLEOTIDE SEQUENCE [LARGE SCALE GENOMIC DNA]</scope>
    <source>
        <strain evidence="1">Bin_63_2</strain>
    </source>
</reference>
<evidence type="ECO:0000313" key="2">
    <source>
        <dbReference type="Proteomes" id="UP000321026"/>
    </source>
</evidence>
<dbReference type="EMBL" id="SSDS01000113">
    <property type="protein sequence ID" value="TXG75733.1"/>
    <property type="molecule type" value="Genomic_DNA"/>
</dbReference>